<comment type="caution">
    <text evidence="5">The sequence shown here is derived from an EMBL/GenBank/DDBJ whole genome shotgun (WGS) entry which is preliminary data.</text>
</comment>
<proteinExistence type="inferred from homology"/>
<feature type="binding site" evidence="3">
    <location>
        <position position="170"/>
    </location>
    <ligand>
        <name>a divalent metal cation</name>
        <dbReference type="ChEBI" id="CHEBI:60240"/>
    </ligand>
</feature>
<keyword evidence="6" id="KW-1185">Reference proteome</keyword>
<dbReference type="Pfam" id="PF05163">
    <property type="entry name" value="DinB"/>
    <property type="match status" value="1"/>
</dbReference>
<name>A0AAW9S6G1_9BACT</name>
<sequence>MYSFALFLVLSCTMLIADVQGQSMEKVFVVNENTDIPKTFAERFLPMWQRAKTYTLDVAEAMPGEQYNYRPAEGVMTFQEHLLHLVKNFAALQAYVSGDRDTPLHHLPLENLNKRETIEAVTQAFDFVTALIEKTPDNELKEKVDDFFAKEAYMDKQGIFELMRNHCTHHRGALVIYLRMHGVQPPRYKGW</sequence>
<comment type="similarity">
    <text evidence="1">Belongs to the DinB family.</text>
</comment>
<evidence type="ECO:0000256" key="4">
    <source>
        <dbReference type="SAM" id="SignalP"/>
    </source>
</evidence>
<dbReference type="SUPFAM" id="SSF109854">
    <property type="entry name" value="DinB/YfiT-like putative metalloenzymes"/>
    <property type="match status" value="1"/>
</dbReference>
<dbReference type="GO" id="GO:0046872">
    <property type="term" value="F:metal ion binding"/>
    <property type="evidence" value="ECO:0007669"/>
    <property type="project" value="UniProtKB-KW"/>
</dbReference>
<keyword evidence="2 3" id="KW-0479">Metal-binding</keyword>
<dbReference type="Proteomes" id="UP001403385">
    <property type="component" value="Unassembled WGS sequence"/>
</dbReference>
<dbReference type="InterPro" id="IPR007837">
    <property type="entry name" value="DinB"/>
</dbReference>
<accession>A0AAW9S6G1</accession>
<protein>
    <submittedName>
        <fullName evidence="5">DinB family protein</fullName>
    </submittedName>
</protein>
<feature type="binding site" evidence="3">
    <location>
        <position position="84"/>
    </location>
    <ligand>
        <name>a divalent metal cation</name>
        <dbReference type="ChEBI" id="CHEBI:60240"/>
    </ligand>
</feature>
<gene>
    <name evidence="5" type="ORF">AAG747_00510</name>
</gene>
<keyword evidence="4" id="KW-0732">Signal</keyword>
<feature type="binding site" evidence="3">
    <location>
        <position position="166"/>
    </location>
    <ligand>
        <name>a divalent metal cation</name>
        <dbReference type="ChEBI" id="CHEBI:60240"/>
    </ligand>
</feature>
<evidence type="ECO:0000256" key="3">
    <source>
        <dbReference type="PIRSR" id="PIRSR607837-1"/>
    </source>
</evidence>
<reference evidence="5 6" key="1">
    <citation type="submission" date="2024-04" db="EMBL/GenBank/DDBJ databases">
        <title>Novel genus in family Flammeovirgaceae.</title>
        <authorList>
            <person name="Nguyen T.H."/>
            <person name="Vuong T.Q."/>
            <person name="Le H."/>
            <person name="Kim S.-G."/>
        </authorList>
    </citation>
    <scope>NUCLEOTIDE SEQUENCE [LARGE SCALE GENOMIC DNA]</scope>
    <source>
        <strain evidence="5 6">JCM 23209</strain>
    </source>
</reference>
<dbReference type="EMBL" id="JBDKWZ010000001">
    <property type="protein sequence ID" value="MEN7546366.1"/>
    <property type="molecule type" value="Genomic_DNA"/>
</dbReference>
<feature type="signal peptide" evidence="4">
    <location>
        <begin position="1"/>
        <end position="17"/>
    </location>
</feature>
<evidence type="ECO:0000256" key="2">
    <source>
        <dbReference type="ARBA" id="ARBA00022723"/>
    </source>
</evidence>
<feature type="chain" id="PRO_5043533064" evidence="4">
    <location>
        <begin position="18"/>
        <end position="191"/>
    </location>
</feature>
<evidence type="ECO:0000256" key="1">
    <source>
        <dbReference type="ARBA" id="ARBA00008635"/>
    </source>
</evidence>
<dbReference type="AlphaFoldDB" id="A0AAW9S6G1"/>
<dbReference type="InterPro" id="IPR034660">
    <property type="entry name" value="DinB/YfiT-like"/>
</dbReference>
<dbReference type="RefSeq" id="WP_346819154.1">
    <property type="nucleotide sequence ID" value="NZ_JBDKWZ010000001.1"/>
</dbReference>
<evidence type="ECO:0000313" key="5">
    <source>
        <dbReference type="EMBL" id="MEN7546366.1"/>
    </source>
</evidence>
<organism evidence="5 6">
    <name type="scientific">Rapidithrix thailandica</name>
    <dbReference type="NCBI Taxonomy" id="413964"/>
    <lineage>
        <taxon>Bacteria</taxon>
        <taxon>Pseudomonadati</taxon>
        <taxon>Bacteroidota</taxon>
        <taxon>Cytophagia</taxon>
        <taxon>Cytophagales</taxon>
        <taxon>Flammeovirgaceae</taxon>
        <taxon>Rapidithrix</taxon>
    </lineage>
</organism>
<dbReference type="Gene3D" id="1.20.120.450">
    <property type="entry name" value="dinb family like domain"/>
    <property type="match status" value="1"/>
</dbReference>
<evidence type="ECO:0000313" key="6">
    <source>
        <dbReference type="Proteomes" id="UP001403385"/>
    </source>
</evidence>